<evidence type="ECO:0000313" key="2">
    <source>
        <dbReference type="Proteomes" id="UP000076858"/>
    </source>
</evidence>
<sequence>MFSPRCVFQCATLPSPIFPIGESWEGFPTLVFRTSPLQVLRLVFAYTPPQAPLPYCPVFKLVVFENLERNGSVICSCDVQ</sequence>
<accession>A0A0P6A3Q3</accession>
<gene>
    <name evidence="1" type="ORF">APZ42_008247</name>
</gene>
<name>A0A0P6A3Q3_9CRUS</name>
<protein>
    <submittedName>
        <fullName evidence="1">Uncharacterized protein</fullName>
    </submittedName>
</protein>
<comment type="caution">
    <text evidence="1">The sequence shown here is derived from an EMBL/GenBank/DDBJ whole genome shotgun (WGS) entry which is preliminary data.</text>
</comment>
<organism evidence="1 2">
    <name type="scientific">Daphnia magna</name>
    <dbReference type="NCBI Taxonomy" id="35525"/>
    <lineage>
        <taxon>Eukaryota</taxon>
        <taxon>Metazoa</taxon>
        <taxon>Ecdysozoa</taxon>
        <taxon>Arthropoda</taxon>
        <taxon>Crustacea</taxon>
        <taxon>Branchiopoda</taxon>
        <taxon>Diplostraca</taxon>
        <taxon>Cladocera</taxon>
        <taxon>Anomopoda</taxon>
        <taxon>Daphniidae</taxon>
        <taxon>Daphnia</taxon>
    </lineage>
</organism>
<dbReference type="EMBL" id="LRGB01022700">
    <property type="protein sequence ID" value="KZR97082.1"/>
    <property type="molecule type" value="Genomic_DNA"/>
</dbReference>
<keyword evidence="2" id="KW-1185">Reference proteome</keyword>
<proteinExistence type="predicted"/>
<dbReference type="Proteomes" id="UP000076858">
    <property type="component" value="Unassembled WGS sequence"/>
</dbReference>
<reference evidence="1 2" key="1">
    <citation type="submission" date="2016-03" db="EMBL/GenBank/DDBJ databases">
        <title>EvidentialGene: Evidence-directed Construction of Genes on Genomes.</title>
        <authorList>
            <person name="Gilbert D.G."/>
            <person name="Choi J.-H."/>
            <person name="Mockaitis K."/>
            <person name="Colbourne J."/>
            <person name="Pfrender M."/>
        </authorList>
    </citation>
    <scope>NUCLEOTIDE SEQUENCE [LARGE SCALE GENOMIC DNA]</scope>
    <source>
        <strain evidence="1 2">Xinb3</strain>
        <tissue evidence="1">Complete organism</tissue>
    </source>
</reference>
<dbReference type="AlphaFoldDB" id="A0A0P6A3Q3"/>
<evidence type="ECO:0000313" key="1">
    <source>
        <dbReference type="EMBL" id="KZR97082.1"/>
    </source>
</evidence>